<dbReference type="STRING" id="150121.SAMN06296010_2834"/>
<dbReference type="Proteomes" id="UP000193244">
    <property type="component" value="Unassembled WGS sequence"/>
</dbReference>
<dbReference type="RefSeq" id="WP_085487108.1">
    <property type="nucleotide sequence ID" value="NZ_FXAY01000005.1"/>
</dbReference>
<dbReference type="PROSITE" id="PS51819">
    <property type="entry name" value="VOC"/>
    <property type="match status" value="1"/>
</dbReference>
<proteinExistence type="predicted"/>
<accession>A0A1X7KS48</accession>
<dbReference type="InterPro" id="IPR052164">
    <property type="entry name" value="Anthracycline_SecMetBiosynth"/>
</dbReference>
<dbReference type="EMBL" id="FXAY01000005">
    <property type="protein sequence ID" value="SMG44039.1"/>
    <property type="molecule type" value="Genomic_DNA"/>
</dbReference>
<reference evidence="3" key="1">
    <citation type="submission" date="2017-04" db="EMBL/GenBank/DDBJ databases">
        <authorList>
            <person name="Varghese N."/>
            <person name="Submissions S."/>
        </authorList>
    </citation>
    <scope>NUCLEOTIDE SEQUENCE [LARGE SCALE GENOMIC DNA]</scope>
    <source>
        <strain evidence="3">VKM Ac-2510</strain>
    </source>
</reference>
<dbReference type="Pfam" id="PF18029">
    <property type="entry name" value="Glyoxalase_6"/>
    <property type="match status" value="1"/>
</dbReference>
<dbReference type="InterPro" id="IPR037523">
    <property type="entry name" value="VOC_core"/>
</dbReference>
<name>A0A1X7KS48_9MICO</name>
<dbReference type="OrthoDB" id="9799428at2"/>
<dbReference type="PANTHER" id="PTHR33993:SF5">
    <property type="entry name" value="GLYOXALASE"/>
    <property type="match status" value="1"/>
</dbReference>
<dbReference type="InterPro" id="IPR029068">
    <property type="entry name" value="Glyas_Bleomycin-R_OHBP_Dase"/>
</dbReference>
<organism evidence="2 3">
    <name type="scientific">Agreia pratensis</name>
    <dbReference type="NCBI Taxonomy" id="150121"/>
    <lineage>
        <taxon>Bacteria</taxon>
        <taxon>Bacillati</taxon>
        <taxon>Actinomycetota</taxon>
        <taxon>Actinomycetes</taxon>
        <taxon>Micrococcales</taxon>
        <taxon>Microbacteriaceae</taxon>
        <taxon>Agreia</taxon>
    </lineage>
</organism>
<keyword evidence="3" id="KW-1185">Reference proteome</keyword>
<dbReference type="PANTHER" id="PTHR33993">
    <property type="entry name" value="GLYOXALASE-RELATED"/>
    <property type="match status" value="1"/>
</dbReference>
<evidence type="ECO:0000259" key="1">
    <source>
        <dbReference type="PROSITE" id="PS51819"/>
    </source>
</evidence>
<evidence type="ECO:0000313" key="3">
    <source>
        <dbReference type="Proteomes" id="UP000193244"/>
    </source>
</evidence>
<dbReference type="Gene3D" id="3.10.180.10">
    <property type="entry name" value="2,3-Dihydroxybiphenyl 1,2-Dioxygenase, domain 1"/>
    <property type="match status" value="1"/>
</dbReference>
<protein>
    <submittedName>
        <fullName evidence="2">Uncharacterized conserved protein PhnB, glyoxalase superfamily</fullName>
    </submittedName>
</protein>
<gene>
    <name evidence="2" type="ORF">SAMN06296010_2834</name>
</gene>
<evidence type="ECO:0000313" key="2">
    <source>
        <dbReference type="EMBL" id="SMG44039.1"/>
    </source>
</evidence>
<dbReference type="InterPro" id="IPR041581">
    <property type="entry name" value="Glyoxalase_6"/>
</dbReference>
<feature type="domain" description="VOC" evidence="1">
    <location>
        <begin position="6"/>
        <end position="116"/>
    </location>
</feature>
<dbReference type="SUPFAM" id="SSF54593">
    <property type="entry name" value="Glyoxalase/Bleomycin resistance protein/Dihydroxybiphenyl dioxygenase"/>
    <property type="match status" value="1"/>
</dbReference>
<sequence>MEKVLGIGGVFLRSVAPDALTAWYRDNLGVGVDPAAPWQQESGPTVFAAFEVGSDYFGSAKQQVMLNFRVSDLDAMLEQLRSSGADVDSRVENMHGVGRFGWVTDPEGNRIELWQAD</sequence>
<dbReference type="AlphaFoldDB" id="A0A1X7KS48"/>